<dbReference type="PROSITE" id="PS50045">
    <property type="entry name" value="SIGMA54_INTERACT_4"/>
    <property type="match status" value="1"/>
</dbReference>
<name>A0A161LF68_9BACT</name>
<dbReference type="InterPro" id="IPR027417">
    <property type="entry name" value="P-loop_NTPase"/>
</dbReference>
<dbReference type="FunFam" id="3.40.50.300:FF:000006">
    <property type="entry name" value="DNA-binding transcriptional regulator NtrC"/>
    <property type="match status" value="1"/>
</dbReference>
<sequence length="456" mass="50966">MCSGAQISAKLFIFAPCMKQTILLIEDDATFGTMLQKWCGRNGFEAELCSDIASAQAELTHKKVDLVLSDLRLPDGDGIMLLHWMRDLNMDTPVIVMSSYGEIQSAVAAMKLGAEDFLEKPMNPAILKEKIEQALLKKPVEAKPVKAVKANVDGMVMGKSAVARQMYDHILKVAPTRMSVLIMGESGTGKEYAARMIHENSPRRSKPFIAVDCGSLSRELAPSELFGHLKGSFTSAIEDKTGVFVQADQGTVFLDEVGNLSYEVQVQLLRALQEQKVRPVGSVKDIKVDVRILAATNENLEEAIAEGRFREDLYHRLNEFSLFIAPIRDRKGDIEIFANEFLRQANEELDKSVQGFSSDAMALLEKHHWSGNLRELRNTVRRLVLFASNDIITVDDIPAFASQSTNEDLALQPDNEREQIENVLRKTRGNKTLAAQLLKIDRKTLYNKMHLYGIKL</sequence>
<feature type="domain" description="Sigma-54 factor interaction" evidence="6">
    <location>
        <begin position="156"/>
        <end position="385"/>
    </location>
</feature>
<dbReference type="SUPFAM" id="SSF46689">
    <property type="entry name" value="Homeodomain-like"/>
    <property type="match status" value="1"/>
</dbReference>
<evidence type="ECO:0000313" key="8">
    <source>
        <dbReference type="EMBL" id="GAT63585.1"/>
    </source>
</evidence>
<dbReference type="SUPFAM" id="SSF52172">
    <property type="entry name" value="CheY-like"/>
    <property type="match status" value="1"/>
</dbReference>
<dbReference type="PROSITE" id="PS50110">
    <property type="entry name" value="RESPONSE_REGULATORY"/>
    <property type="match status" value="1"/>
</dbReference>
<dbReference type="Proteomes" id="UP000076586">
    <property type="component" value="Unassembled WGS sequence"/>
</dbReference>
<dbReference type="STRING" id="681398.PJIAN_4124"/>
<evidence type="ECO:0000259" key="6">
    <source>
        <dbReference type="PROSITE" id="PS50045"/>
    </source>
</evidence>
<dbReference type="Pfam" id="PF00158">
    <property type="entry name" value="Sigma54_activat"/>
    <property type="match status" value="1"/>
</dbReference>
<comment type="caution">
    <text evidence="8">The sequence shown here is derived from an EMBL/GenBank/DDBJ whole genome shotgun (WGS) entry which is preliminary data.</text>
</comment>
<dbReference type="InterPro" id="IPR011006">
    <property type="entry name" value="CheY-like_superfamily"/>
</dbReference>
<dbReference type="CDD" id="cd00156">
    <property type="entry name" value="REC"/>
    <property type="match status" value="1"/>
</dbReference>
<dbReference type="Gene3D" id="3.40.50.2300">
    <property type="match status" value="1"/>
</dbReference>
<gene>
    <name evidence="8" type="ORF">PJIAN_4124</name>
</gene>
<dbReference type="Pfam" id="PF00072">
    <property type="entry name" value="Response_reg"/>
    <property type="match status" value="1"/>
</dbReference>
<organism evidence="8 9">
    <name type="scientific">Paludibacter jiangxiensis</name>
    <dbReference type="NCBI Taxonomy" id="681398"/>
    <lineage>
        <taxon>Bacteria</taxon>
        <taxon>Pseudomonadati</taxon>
        <taxon>Bacteroidota</taxon>
        <taxon>Bacteroidia</taxon>
        <taxon>Bacteroidales</taxon>
        <taxon>Paludibacteraceae</taxon>
        <taxon>Paludibacter</taxon>
    </lineage>
</organism>
<dbReference type="EMBL" id="BDCR01000004">
    <property type="protein sequence ID" value="GAT63585.1"/>
    <property type="molecule type" value="Genomic_DNA"/>
</dbReference>
<dbReference type="AlphaFoldDB" id="A0A161LF68"/>
<dbReference type="InterPro" id="IPR003593">
    <property type="entry name" value="AAA+_ATPase"/>
</dbReference>
<protein>
    <submittedName>
        <fullName evidence="8">Two-component system, NtrC family</fullName>
    </submittedName>
</protein>
<dbReference type="Pfam" id="PF02954">
    <property type="entry name" value="HTH_8"/>
    <property type="match status" value="1"/>
</dbReference>
<dbReference type="SMART" id="SM00448">
    <property type="entry name" value="REC"/>
    <property type="match status" value="1"/>
</dbReference>
<evidence type="ECO:0000259" key="7">
    <source>
        <dbReference type="PROSITE" id="PS50110"/>
    </source>
</evidence>
<dbReference type="InterPro" id="IPR002197">
    <property type="entry name" value="HTH_Fis"/>
</dbReference>
<dbReference type="SMART" id="SM00382">
    <property type="entry name" value="AAA"/>
    <property type="match status" value="1"/>
</dbReference>
<dbReference type="GO" id="GO:0043565">
    <property type="term" value="F:sequence-specific DNA binding"/>
    <property type="evidence" value="ECO:0007669"/>
    <property type="project" value="InterPro"/>
</dbReference>
<evidence type="ECO:0000256" key="2">
    <source>
        <dbReference type="ARBA" id="ARBA00022840"/>
    </source>
</evidence>
<dbReference type="CDD" id="cd00009">
    <property type="entry name" value="AAA"/>
    <property type="match status" value="1"/>
</dbReference>
<keyword evidence="9" id="KW-1185">Reference proteome</keyword>
<evidence type="ECO:0000256" key="1">
    <source>
        <dbReference type="ARBA" id="ARBA00022741"/>
    </source>
</evidence>
<dbReference type="InterPro" id="IPR058031">
    <property type="entry name" value="AAA_lid_NorR"/>
</dbReference>
<dbReference type="InterPro" id="IPR002078">
    <property type="entry name" value="Sigma_54_int"/>
</dbReference>
<keyword evidence="1" id="KW-0547">Nucleotide-binding</keyword>
<dbReference type="InterPro" id="IPR001789">
    <property type="entry name" value="Sig_transdc_resp-reg_receiver"/>
</dbReference>
<dbReference type="Pfam" id="PF25601">
    <property type="entry name" value="AAA_lid_14"/>
    <property type="match status" value="1"/>
</dbReference>
<dbReference type="GO" id="GO:0006355">
    <property type="term" value="P:regulation of DNA-templated transcription"/>
    <property type="evidence" value="ECO:0007669"/>
    <property type="project" value="InterPro"/>
</dbReference>
<dbReference type="Gene3D" id="1.10.10.60">
    <property type="entry name" value="Homeodomain-like"/>
    <property type="match status" value="1"/>
</dbReference>
<feature type="domain" description="Response regulatory" evidence="7">
    <location>
        <begin position="21"/>
        <end position="135"/>
    </location>
</feature>
<feature type="modified residue" description="4-aspartylphosphate" evidence="5">
    <location>
        <position position="70"/>
    </location>
</feature>
<proteinExistence type="predicted"/>
<evidence type="ECO:0000256" key="3">
    <source>
        <dbReference type="ARBA" id="ARBA00023015"/>
    </source>
</evidence>
<keyword evidence="5" id="KW-0597">Phosphoprotein</keyword>
<dbReference type="GO" id="GO:0005524">
    <property type="term" value="F:ATP binding"/>
    <property type="evidence" value="ECO:0007669"/>
    <property type="project" value="UniProtKB-KW"/>
</dbReference>
<dbReference type="InterPro" id="IPR009057">
    <property type="entry name" value="Homeodomain-like_sf"/>
</dbReference>
<keyword evidence="2" id="KW-0067">ATP-binding</keyword>
<dbReference type="Gene3D" id="1.10.8.60">
    <property type="match status" value="1"/>
</dbReference>
<dbReference type="PANTHER" id="PTHR32071">
    <property type="entry name" value="TRANSCRIPTIONAL REGULATORY PROTEIN"/>
    <property type="match status" value="1"/>
</dbReference>
<evidence type="ECO:0000313" key="9">
    <source>
        <dbReference type="Proteomes" id="UP000076586"/>
    </source>
</evidence>
<dbReference type="PANTHER" id="PTHR32071:SF81">
    <property type="entry name" value="PROPIONATE CATABOLISM OPERON REGULATORY PROTEIN"/>
    <property type="match status" value="1"/>
</dbReference>
<dbReference type="SUPFAM" id="SSF52540">
    <property type="entry name" value="P-loop containing nucleoside triphosphate hydrolases"/>
    <property type="match status" value="1"/>
</dbReference>
<evidence type="ECO:0000256" key="4">
    <source>
        <dbReference type="ARBA" id="ARBA00023163"/>
    </source>
</evidence>
<dbReference type="Gene3D" id="3.40.50.300">
    <property type="entry name" value="P-loop containing nucleotide triphosphate hydrolases"/>
    <property type="match status" value="1"/>
</dbReference>
<dbReference type="GO" id="GO:0000160">
    <property type="term" value="P:phosphorelay signal transduction system"/>
    <property type="evidence" value="ECO:0007669"/>
    <property type="project" value="InterPro"/>
</dbReference>
<evidence type="ECO:0000256" key="5">
    <source>
        <dbReference type="PROSITE-ProRule" id="PRU00169"/>
    </source>
</evidence>
<reference evidence="9" key="2">
    <citation type="journal article" date="2017" name="Genome Announc.">
        <title>Draft genome sequence of Paludibacter jiangxiensis NM7(T), a propionate-producing fermentative bacterium.</title>
        <authorList>
            <person name="Qiu Y.-L."/>
            <person name="Tourlousse D.M."/>
            <person name="Matsuura N."/>
            <person name="Ohashi A."/>
            <person name="Sekiguchi Y."/>
        </authorList>
    </citation>
    <scope>NUCLEOTIDE SEQUENCE [LARGE SCALE GENOMIC DNA]</scope>
    <source>
        <strain evidence="9">NM7</strain>
    </source>
</reference>
<keyword evidence="4" id="KW-0804">Transcription</keyword>
<reference evidence="9" key="1">
    <citation type="submission" date="2016-04" db="EMBL/GenBank/DDBJ databases">
        <title>Draft genome sequence of Paludibacter jiangxiensis strain NM7.</title>
        <authorList>
            <person name="Qiu Y."/>
            <person name="Matsuura N."/>
            <person name="Ohashi A."/>
            <person name="Tourlousse M.D."/>
            <person name="Sekiguchi Y."/>
        </authorList>
    </citation>
    <scope>NUCLEOTIDE SEQUENCE [LARGE SCALE GENOMIC DNA]</scope>
    <source>
        <strain evidence="9">NM7</strain>
    </source>
</reference>
<dbReference type="PRINTS" id="PR01590">
    <property type="entry name" value="HTHFIS"/>
</dbReference>
<accession>A0A161LF68</accession>
<keyword evidence="3" id="KW-0805">Transcription regulation</keyword>